<organism evidence="1 2">
    <name type="scientific">Cyanobacterium aponinum 0216</name>
    <dbReference type="NCBI Taxonomy" id="2676140"/>
    <lineage>
        <taxon>Bacteria</taxon>
        <taxon>Bacillati</taxon>
        <taxon>Cyanobacteriota</taxon>
        <taxon>Cyanophyceae</taxon>
        <taxon>Oscillatoriophycideae</taxon>
        <taxon>Chroococcales</taxon>
        <taxon>Geminocystaceae</taxon>
        <taxon>Cyanobacterium</taxon>
    </lineage>
</organism>
<dbReference type="EMBL" id="WMIA01000011">
    <property type="protein sequence ID" value="MTF39278.1"/>
    <property type="molecule type" value="Genomic_DNA"/>
</dbReference>
<gene>
    <name evidence="1" type="ORF">GGC33_10095</name>
</gene>
<dbReference type="AlphaFoldDB" id="A0A844GWJ5"/>
<dbReference type="InterPro" id="IPR014945">
    <property type="entry name" value="DUF1816"/>
</dbReference>
<reference evidence="1 2" key="1">
    <citation type="submission" date="2019-11" db="EMBL/GenBank/DDBJ databases">
        <title>Isolation of a new High Light Tolerant Cyanobacteria.</title>
        <authorList>
            <person name="Dobson Z."/>
            <person name="Vaughn N."/>
            <person name="Vaughn M."/>
            <person name="Fromme P."/>
            <person name="Mazor Y."/>
        </authorList>
    </citation>
    <scope>NUCLEOTIDE SEQUENCE [LARGE SCALE GENOMIC DNA]</scope>
    <source>
        <strain evidence="1 2">0216</strain>
    </source>
</reference>
<comment type="caution">
    <text evidence="1">The sequence shown here is derived from an EMBL/GenBank/DDBJ whole genome shotgun (WGS) entry which is preliminary data.</text>
</comment>
<evidence type="ECO:0000313" key="2">
    <source>
        <dbReference type="Proteomes" id="UP000437131"/>
    </source>
</evidence>
<proteinExistence type="predicted"/>
<name>A0A844GWJ5_9CHRO</name>
<protein>
    <submittedName>
        <fullName evidence="1">DUF1816 domain-containing protein</fullName>
    </submittedName>
</protein>
<accession>A0A844GWJ5</accession>
<dbReference type="Pfam" id="PF08846">
    <property type="entry name" value="DUF1816"/>
    <property type="match status" value="1"/>
</dbReference>
<sequence length="87" mass="10082">MREQLITVLDFFGLACWLEITTNHPECIYYFGPFLSQREAQSYSQGYIEDLKGENAVGIIMKFKRCKPKTLTIFDENMSYSKSAIVI</sequence>
<dbReference type="Proteomes" id="UP000437131">
    <property type="component" value="Unassembled WGS sequence"/>
</dbReference>
<evidence type="ECO:0000313" key="1">
    <source>
        <dbReference type="EMBL" id="MTF39278.1"/>
    </source>
</evidence>
<dbReference type="RefSeq" id="WP_155083935.1">
    <property type="nucleotide sequence ID" value="NZ_WMIA01000011.1"/>
</dbReference>